<feature type="signal peptide" evidence="8">
    <location>
        <begin position="1"/>
        <end position="21"/>
    </location>
</feature>
<evidence type="ECO:0000256" key="1">
    <source>
        <dbReference type="ARBA" id="ARBA00004477"/>
    </source>
</evidence>
<keyword evidence="5 6" id="KW-0472">Membrane</keyword>
<feature type="domain" description="Reticulon" evidence="9">
    <location>
        <begin position="1"/>
        <end position="145"/>
    </location>
</feature>
<evidence type="ECO:0000256" key="4">
    <source>
        <dbReference type="ARBA" id="ARBA00022989"/>
    </source>
</evidence>
<feature type="transmembrane region" description="Helical" evidence="6">
    <location>
        <begin position="124"/>
        <end position="144"/>
    </location>
</feature>
<organism evidence="10 11">
    <name type="scientific">Protopolystoma xenopodis</name>
    <dbReference type="NCBI Taxonomy" id="117903"/>
    <lineage>
        <taxon>Eukaryota</taxon>
        <taxon>Metazoa</taxon>
        <taxon>Spiralia</taxon>
        <taxon>Lophotrochozoa</taxon>
        <taxon>Platyhelminthes</taxon>
        <taxon>Monogenea</taxon>
        <taxon>Polyopisthocotylea</taxon>
        <taxon>Polystomatidea</taxon>
        <taxon>Polystomatidae</taxon>
        <taxon>Protopolystoma</taxon>
    </lineage>
</organism>
<evidence type="ECO:0000313" key="10">
    <source>
        <dbReference type="EMBL" id="VEL35598.1"/>
    </source>
</evidence>
<dbReference type="InterPro" id="IPR046964">
    <property type="entry name" value="RTN1-4"/>
</dbReference>
<dbReference type="Gene3D" id="1.20.5.2480">
    <property type="match status" value="1"/>
</dbReference>
<dbReference type="InterPro" id="IPR003388">
    <property type="entry name" value="Reticulon"/>
</dbReference>
<name>A0A3S5AYR2_9PLAT</name>
<evidence type="ECO:0000256" key="5">
    <source>
        <dbReference type="ARBA" id="ARBA00023136"/>
    </source>
</evidence>
<dbReference type="PANTHER" id="PTHR45799:SF2">
    <property type="entry name" value="RETICULON-LIKE PROTEIN"/>
    <property type="match status" value="1"/>
</dbReference>
<dbReference type="AlphaFoldDB" id="A0A3S5AYR2"/>
<feature type="region of interest" description="Disordered" evidence="7">
    <location>
        <begin position="45"/>
        <end position="72"/>
    </location>
</feature>
<evidence type="ECO:0000259" key="9">
    <source>
        <dbReference type="PROSITE" id="PS50845"/>
    </source>
</evidence>
<dbReference type="Pfam" id="PF02453">
    <property type="entry name" value="Reticulon"/>
    <property type="match status" value="1"/>
</dbReference>
<evidence type="ECO:0000256" key="3">
    <source>
        <dbReference type="ARBA" id="ARBA00022824"/>
    </source>
</evidence>
<keyword evidence="11" id="KW-1185">Reference proteome</keyword>
<keyword evidence="3 6" id="KW-0256">Endoplasmic reticulum</keyword>
<dbReference type="OrthoDB" id="567788at2759"/>
<reference evidence="10" key="1">
    <citation type="submission" date="2018-11" db="EMBL/GenBank/DDBJ databases">
        <authorList>
            <consortium name="Pathogen Informatics"/>
        </authorList>
    </citation>
    <scope>NUCLEOTIDE SEQUENCE</scope>
</reference>
<evidence type="ECO:0000313" key="11">
    <source>
        <dbReference type="Proteomes" id="UP000784294"/>
    </source>
</evidence>
<dbReference type="Proteomes" id="UP000784294">
    <property type="component" value="Unassembled WGS sequence"/>
</dbReference>
<dbReference type="EMBL" id="CAAALY010250189">
    <property type="protein sequence ID" value="VEL35598.1"/>
    <property type="molecule type" value="Genomic_DNA"/>
</dbReference>
<evidence type="ECO:0000256" key="6">
    <source>
        <dbReference type="RuleBase" id="RU363132"/>
    </source>
</evidence>
<dbReference type="PANTHER" id="PTHR45799">
    <property type="entry name" value="RETICULON-LIKE PROTEIN"/>
    <property type="match status" value="1"/>
</dbReference>
<comment type="subcellular location">
    <subcellularLocation>
        <location evidence="1 6">Endoplasmic reticulum membrane</location>
        <topology evidence="1 6">Multi-pass membrane protein</topology>
    </subcellularLocation>
</comment>
<evidence type="ECO:0000256" key="8">
    <source>
        <dbReference type="SAM" id="SignalP"/>
    </source>
</evidence>
<feature type="compositionally biased region" description="Polar residues" evidence="7">
    <location>
        <begin position="62"/>
        <end position="72"/>
    </location>
</feature>
<protein>
    <recommendedName>
        <fullName evidence="6">Reticulon-like protein</fullName>
    </recommendedName>
</protein>
<gene>
    <name evidence="10" type="ORF">PXEA_LOCUS29038</name>
</gene>
<evidence type="ECO:0000256" key="7">
    <source>
        <dbReference type="SAM" id="MobiDB-lite"/>
    </source>
</evidence>
<dbReference type="PROSITE" id="PS50845">
    <property type="entry name" value="RETICULON"/>
    <property type="match status" value="1"/>
</dbReference>
<keyword evidence="2 6" id="KW-0812">Transmembrane</keyword>
<accession>A0A3S5AYR2</accession>
<keyword evidence="8" id="KW-0732">Signal</keyword>
<feature type="chain" id="PRO_5018621249" description="Reticulon-like protein" evidence="8">
    <location>
        <begin position="22"/>
        <end position="145"/>
    </location>
</feature>
<comment type="caution">
    <text evidence="6">Lacks conserved residue(s) required for the propagation of feature annotation.</text>
</comment>
<comment type="caution">
    <text evidence="10">The sequence shown here is derived from an EMBL/GenBank/DDBJ whole genome shotgun (WGS) entry which is preliminary data.</text>
</comment>
<keyword evidence="4 6" id="KW-1133">Transmembrane helix</keyword>
<dbReference type="GO" id="GO:0005789">
    <property type="term" value="C:endoplasmic reticulum membrane"/>
    <property type="evidence" value="ECO:0007669"/>
    <property type="project" value="UniProtKB-SubCell"/>
</dbReference>
<sequence>MAAGLSLLISLACLSLISVLAYVCLALLCCTSGFRLYTEFLGRGGSSSNKNQSGGSGDVAPITSTSDSSRNHPFQKWLSCDLTLPREEIGQSLSDALQHVQPYLNYVRRVLMVESYFETAKVCLLMYLLTIVGNWFNLLTLLTIG</sequence>
<proteinExistence type="predicted"/>
<evidence type="ECO:0000256" key="2">
    <source>
        <dbReference type="ARBA" id="ARBA00022692"/>
    </source>
</evidence>